<accession>A0A0F9ATM8</accession>
<organism evidence="1">
    <name type="scientific">marine sediment metagenome</name>
    <dbReference type="NCBI Taxonomy" id="412755"/>
    <lineage>
        <taxon>unclassified sequences</taxon>
        <taxon>metagenomes</taxon>
        <taxon>ecological metagenomes</taxon>
    </lineage>
</organism>
<gene>
    <name evidence="1" type="ORF">LCGC14_2532360</name>
</gene>
<proteinExistence type="predicted"/>
<reference evidence="1" key="1">
    <citation type="journal article" date="2015" name="Nature">
        <title>Complex archaea that bridge the gap between prokaryotes and eukaryotes.</title>
        <authorList>
            <person name="Spang A."/>
            <person name="Saw J.H."/>
            <person name="Jorgensen S.L."/>
            <person name="Zaremba-Niedzwiedzka K."/>
            <person name="Martijn J."/>
            <person name="Lind A.E."/>
            <person name="van Eijk R."/>
            <person name="Schleper C."/>
            <person name="Guy L."/>
            <person name="Ettema T.J."/>
        </authorList>
    </citation>
    <scope>NUCLEOTIDE SEQUENCE</scope>
</reference>
<feature type="non-terminal residue" evidence="1">
    <location>
        <position position="1"/>
    </location>
</feature>
<comment type="caution">
    <text evidence="1">The sequence shown here is derived from an EMBL/GenBank/DDBJ whole genome shotgun (WGS) entry which is preliminary data.</text>
</comment>
<dbReference type="AlphaFoldDB" id="A0A0F9ATM8"/>
<dbReference type="EMBL" id="LAZR01041123">
    <property type="protein sequence ID" value="KKL12780.1"/>
    <property type="molecule type" value="Genomic_DNA"/>
</dbReference>
<name>A0A0F9ATM8_9ZZZZ</name>
<sequence length="384" mass="40125">GETTNVVDIALDTISADGGSSFSMSDDWTNAGNTIADLGIVTTVDVNGGTVDGTIIGGASAAAGTFAALVSTSISNTDGAITNVGDIALDSISSDGGVEVVVNEAGNDEDFRIEATGGITNALFVEGSSGNVCIKCTVPVAKLDIRGFTNARGIYLLQDSTVAEASTEAIYGDLTTEGSSEIMTFLYDYITIKGDESLATGLFNLLNIRGSLSAGYGLYNDIELANENNKGYGVYTELKTITGGTGSTGYGTYIRDDPSSTGGTQYGLYVGLDDPDVTNYAIYVEDGLFIPDFDDQAISNGDWITPTATAYGLDTTGEVTITLGTGCTDGQPLYLAGDDANTIHINYVNIRTTDGAALDFDQYDILDFMCMDNEWLLVSENNLQ</sequence>
<protein>
    <submittedName>
        <fullName evidence="1">Uncharacterized protein</fullName>
    </submittedName>
</protein>
<evidence type="ECO:0000313" key="1">
    <source>
        <dbReference type="EMBL" id="KKL12780.1"/>
    </source>
</evidence>